<keyword evidence="1" id="KW-1133">Transmembrane helix</keyword>
<proteinExistence type="predicted"/>
<gene>
    <name evidence="3" type="ORF">JOE21_000147</name>
</gene>
<dbReference type="Proteomes" id="UP001185012">
    <property type="component" value="Unassembled WGS sequence"/>
</dbReference>
<evidence type="ECO:0000313" key="4">
    <source>
        <dbReference type="Proteomes" id="UP001185012"/>
    </source>
</evidence>
<dbReference type="Pfam" id="PF07670">
    <property type="entry name" value="Gate"/>
    <property type="match status" value="2"/>
</dbReference>
<feature type="transmembrane region" description="Helical" evidence="1">
    <location>
        <begin position="68"/>
        <end position="90"/>
    </location>
</feature>
<feature type="transmembrane region" description="Helical" evidence="1">
    <location>
        <begin position="286"/>
        <end position="305"/>
    </location>
</feature>
<keyword evidence="1" id="KW-0812">Transmembrane</keyword>
<protein>
    <recommendedName>
        <fullName evidence="2">Nucleoside transporter/FeoB GTPase Gate domain-containing protein</fullName>
    </recommendedName>
</protein>
<feature type="domain" description="Nucleoside transporter/FeoB GTPase Gate" evidence="2">
    <location>
        <begin position="184"/>
        <end position="272"/>
    </location>
</feature>
<sequence length="321" mass="34893">MEEPDHTGVRNIQWFRGLKTGLKTTWELSKIVFPVTLAVTILRETPVIDVLAGVVEPATSWFGLPGEAAIPLVLGNLVNLYAAIGAILTMDLTVKQVFVLSVILSFAHNLILESAFLRKVGISISLIVSIRLALAAFFGGLVHLIWDGGEEKAQFGWVPAVESNPAGLNEVLVGGLQTAASGVLQLAAVVIPLMIAIQIMHDCRVLDRSSKWIKLFIQPLGISSRGSVAIASGLFFGLIYGTGVIIQQAKEKKFSQREMTLILVFLASCHAAFEDTLIFLPLVSSGIWILLLLRLFSAIVLTLVISRFWPANERRSVVSNQ</sequence>
<organism evidence="3 4">
    <name type="scientific">Desmospora profundinema</name>
    <dbReference type="NCBI Taxonomy" id="1571184"/>
    <lineage>
        <taxon>Bacteria</taxon>
        <taxon>Bacillati</taxon>
        <taxon>Bacillota</taxon>
        <taxon>Bacilli</taxon>
        <taxon>Bacillales</taxon>
        <taxon>Thermoactinomycetaceae</taxon>
        <taxon>Desmospora</taxon>
    </lineage>
</organism>
<dbReference type="EMBL" id="JAVDQG010000001">
    <property type="protein sequence ID" value="MDR6224159.1"/>
    <property type="molecule type" value="Genomic_DNA"/>
</dbReference>
<feature type="domain" description="Nucleoside transporter/FeoB GTPase Gate" evidence="2">
    <location>
        <begin position="27"/>
        <end position="108"/>
    </location>
</feature>
<evidence type="ECO:0000313" key="3">
    <source>
        <dbReference type="EMBL" id="MDR6224159.1"/>
    </source>
</evidence>
<keyword evidence="1" id="KW-0472">Membrane</keyword>
<reference evidence="3 4" key="1">
    <citation type="submission" date="2023-07" db="EMBL/GenBank/DDBJ databases">
        <title>Genomic Encyclopedia of Type Strains, Phase IV (KMG-IV): sequencing the most valuable type-strain genomes for metagenomic binning, comparative biology and taxonomic classification.</title>
        <authorList>
            <person name="Goeker M."/>
        </authorList>
    </citation>
    <scope>NUCLEOTIDE SEQUENCE [LARGE SCALE GENOMIC DNA]</scope>
    <source>
        <strain evidence="3 4">DSM 45903</strain>
    </source>
</reference>
<dbReference type="RefSeq" id="WP_309861051.1">
    <property type="nucleotide sequence ID" value="NZ_JAVDQG010000001.1"/>
</dbReference>
<dbReference type="InterPro" id="IPR011642">
    <property type="entry name" value="Gate_dom"/>
</dbReference>
<feature type="transmembrane region" description="Helical" evidence="1">
    <location>
        <begin position="259"/>
        <end position="280"/>
    </location>
</feature>
<evidence type="ECO:0000256" key="1">
    <source>
        <dbReference type="SAM" id="Phobius"/>
    </source>
</evidence>
<feature type="transmembrane region" description="Helical" evidence="1">
    <location>
        <begin position="122"/>
        <end position="146"/>
    </location>
</feature>
<feature type="transmembrane region" description="Helical" evidence="1">
    <location>
        <begin position="183"/>
        <end position="201"/>
    </location>
</feature>
<feature type="transmembrane region" description="Helical" evidence="1">
    <location>
        <begin position="97"/>
        <end position="116"/>
    </location>
</feature>
<evidence type="ECO:0000259" key="2">
    <source>
        <dbReference type="Pfam" id="PF07670"/>
    </source>
</evidence>
<comment type="caution">
    <text evidence="3">The sequence shown here is derived from an EMBL/GenBank/DDBJ whole genome shotgun (WGS) entry which is preliminary data.</text>
</comment>
<feature type="transmembrane region" description="Helical" evidence="1">
    <location>
        <begin position="228"/>
        <end position="247"/>
    </location>
</feature>
<accession>A0ABU1IJI5</accession>
<keyword evidence="4" id="KW-1185">Reference proteome</keyword>
<name>A0ABU1IJI5_9BACL</name>